<dbReference type="RefSeq" id="WP_093730847.1">
    <property type="nucleotide sequence ID" value="NZ_FMYW01000012.1"/>
</dbReference>
<dbReference type="EMBL" id="FMYW01000012">
    <property type="protein sequence ID" value="SDC63449.1"/>
    <property type="molecule type" value="Genomic_DNA"/>
</dbReference>
<reference evidence="3" key="1">
    <citation type="submission" date="2016-10" db="EMBL/GenBank/DDBJ databases">
        <authorList>
            <person name="Varghese N."/>
            <person name="Submissions S."/>
        </authorList>
    </citation>
    <scope>NUCLEOTIDE SEQUENCE [LARGE SCALE GENOMIC DNA]</scope>
    <source>
        <strain evidence="3">DSM 11005</strain>
    </source>
</reference>
<keyword evidence="3" id="KW-1185">Reference proteome</keyword>
<evidence type="ECO:0000313" key="3">
    <source>
        <dbReference type="Proteomes" id="UP000198943"/>
    </source>
</evidence>
<protein>
    <submittedName>
        <fullName evidence="2">Extended Signal Peptide of Type V secretion system</fullName>
    </submittedName>
</protein>
<gene>
    <name evidence="2" type="ORF">SAMN04487864_11240</name>
</gene>
<sequence length="5345" mass="554718">MNKAFKVIWSHARKCYVVVSEIAKNHGKNNTRSIVSQLATHAQAIAGRMYAAALAESDVLEQAFDSAWHPRTAAQWIVPLMTVGIMLQATPGFASVITDAGNKSLTSGGKVHDIYTQQILSNDDVNFGYNRFQKFQVSQGDIANMYFHLKDHPEIKSDNLVNLVNSKIDIQGTVNAIKDNRIGGNLYFLSANGMVVGNTGVINAGRFIGMVPHSDNFDGRVNTSGMWGSTTQMAYEFKHYISNFGKRSADGEFNVMRTEWAEQGELKGFKLAPKGEIIIQGQVNTRSGMLLGAAHIDIQKGAWLRGNKNINFTNLVNAIDTSGNVITNANFSRMGLKAEADDKSGDVILRAATEHNNTFLYAPTIETIVKTDLDAKVDMDGTIETDGKADISASATHVFDSTKFTLTKPIMDVGKELLSDLVGLNIDAAGAQKHSTAQVNLKENGDIMAEGNVSLQADASTKIKLEAKVRPYKVADTTSAMPVAAATVGIVKNKALVNVKGRITSKAGDIALKANANTNVEMKTLALTPNTQLIAEGDKGNSIYVGVSWLSGDNLARIDIDKGNIIESAGDFTAEAHAISDLKAGSYVEGADKTFASTSVAVLDFDTATNVNINRSVKARAIKAKAENEIAGLRVAAEDANGEGEDRLIGFALINRETKGDKLANKLKEKFHWNGLVNGDKLAGLENAFNTAQGYITAGAAVAVVDSVNSAAVTIGPAVTLNATGDAVKKDANGKEVPGGDVTLEANAHIDSLHHSLQGWANEQDADTASKVTVATSVLYSNVENDAKVELQGAKANQEAASLVSDKGSVNLNATAKQAYDAAEPYKRVADRAVKMWKILKNFGYQFPELANLESDTVKVQKMLEDGKVETVTDRASFWDFCDSVMNFLKKEGKNISKLNTEAKNLVQDLSDTLSPKSYTNYYVRSYIVDSQDNGSANLDLAASINIAKLHNKGIVSLGEKANISAGKNIKVNTLSDTDVVTATGYGGEYFAMSESNGNAAGATVAVQDFIGDSLILSGKNVSLAANTAGKDSGNIALNAKNEMIQTGIILSAGKADKNLSVSGSLNLLTGGNNTLVLLDDETTVKAAGTFSMGADSSTTITNVVGGLALGSARTNATVGAGVAVNLLDVNSIAMIGDTGSDASTTVTDTDTDEFKKKSAEEQNKIKAENTLATARKVAAAESQVQRMDAEFKLTKQKLTDSLGAKTAAGAAKGMVTANNVSVTGNSSGTLNAVGIEGAEASESHAGFDFLTNWDKKGTYLRDQLTDAGKNVVDFPIKKLKSIASNNTQLRKKWNFGDYNPVQPANDNASEASFNATAAASVAWNKVNSETAAVISGADVNLRKQKEADKAGSLVNTATDDVFSGAWAGAAAVNWFTGATGAAANNNAKKGALGTALAVNHLNRNADALVLSSRISQAGNIKNTAIRNGSEAAVALGLALTNDSQGTSTDASVSFGLAMNKANTGAHALLIDTTSRYEGNADNMTYTGGTDLENSAYDGDIQVSGGVDLAWVKTDQAGTGIAAGMTAAVSEINNDIQSGIQEGSYTGLSNMLVAGEDALTQVNAAAGLGFSRSDRGVAAAGSLAYTELKNTNRSYISGTEAVKAAGDVTVTSQDISGKKENQYKKYLQDRKVDATGMGYLSSDTTKKLGTGTAAGSAVVSVAAEISEGKTNAAGAAISVNRVANKFSSDIVNNKALEAGSVKAAAEVHTNIVSVAAGVSFSEADWGGVGSLSFNDLDQDNIVSVTGNRNGTAANSGIAANSVNAVAKNTGHIVNVTGDFAGGRNAVGLGIAYNSMDDTTGVYAGNNQIRAKDAAKGVEVSLDASNDAYALALSLGAAATYKDDGNVAAHGNFGINRGHNDTIAVIGEDKDGKKGSSKDKITNASSVTVKATDKTTKTTVAGAAELAIKDTTVALGVGVALTESDKGSEAGDGRETVRAEINNTDITTVKKDGKSPVISAISSDTSKATTTAVGAGLVKSAKFAAQGIGADANIFKNNTAGLKDTSVDKDGGSKAALVTVKADTSSTLKTGAAALQLAGPDTFLAGVVATGVNRIKDTTTAGVTYTDKQNATAMNLGNLDINSTAKGEITSVAMGASVAVKGTAVAGGSGSHNYIENNAAAKIEKANINSAGNVGVVALSDEAISNYAGVLDAAVGGQGVSAALGVSGSSNKLSGSTEAVIKDSTVVAAGSTEEDKTIKTKSKLKANTGNDAYLIDGAVTKNTWSGGKLQEGREEEKKTGVVVDASATHGISSVLANAGVAVGAGDSGIGASLAGLLNINRIGGKTTAKILDSKVNTKVTRSDVTVRAADYTNEAEFSGAAAVAFGDKGAGAAGLTFNFNTVDRETSAGVSTSKAVWDAAGKQYTAPEDKSLNTVFAKNFAVTADAKQAMSAFNVAGAVAGSSFAALETGDNGSSSKMKSVTIATVTNTTLDYTGETAVKADHEDRIYNLNIDAGLTLSLKGAGSLNVGVGVVNEDSSVLANVQSSELKSETAKSKLNAEASNSTTLESRLVSVGVAGGLFSAGVAGSAAVNNIDTSVITNIVGSSLQGDTIGIGTSNKLKIKDATGTGGAGLLAGVGVGVDVNTLNDTVSTLINNSTLKAKDGLSVNTATERAINSTVAGVGAGIGGLAVNVLSVSLNSGINDLENVTDSESTSDTKGTFSHKDSLGKVLNSINNEATSKLTDSFYGLSDAEKKEAKEQAKVNAKAGNSQKGTGVHTYVQNKSTLEAASGAVSVNNSEKNDADLNGGSGAGGIGAVSVADTVYHLNELNDITVAGSTVKGTSVSLAAKQGNITENNEDAIRLRTVQASAGIGGVGVGYAGLTTKGSTGIAVNKSTFTATDGDLTLQSADSAWSKALMIGASAALGTASVSVAHNTNLANTFVTVEGGSTLSASRKDKDKTAAVSLLTERTGRVASKTTGVGAGGLAVVVNSAKTRDWETDKNDKTNVSTSYVQVKGSGNTFEADTVKMEAVNAPVLRSDAGGTAASLIGVSVMRSDVRAKAAANVTVADDNKLLGDSVLTQAVIGSEDRLLAQAETTGTSVGLGLTVNPNFANAITNTTATVNVGKETYRKPEKKEKDTDKETGTSLAVISQNNAGRKATMGNTSVGLLMAIGIGNAEASANDYSTARAAGGDVKNLKISATGKANASGYADGDSGAAISIADPSTVTMDTKTTTTATLAGAWNVSDQADIGAVQTTSSRATARTGAGGVISVNWAKSDNNVTADTKTVLAKGATLNANRSYVLAANNITTGAWEKEKYNTHMNIGGVFNFAPDVKSTSVVTAKANIVAEDNSKVTTAKGQIYDAHNAMNLSNKVEGKGGGFAENMGVHSINTTTETSKITIGKGAAMNQQGAFDDGDLILSASDNLNLNSLAEAWVGGFEGFLNIFSENNINRSNQIEVNGSLSSSHDINLYAGSDVDGADAQVKLTGIVEGHNNTIASLKSEPSFKYNMKNNHQVKVSAGGNATSVRNINITADNGSESVKKDSKVIYNLFQPNASTSSSLVTNEPGKANIKETNNNFVNVEGALKAGIHNKVNITITGSAVPEAGGVTPVSGKSALVIDTTGSSENFNKDDIKTGDMDYATQLGNQLASVEALIKEYSTGTDAKSMASYLGYVQQRQRILDELDKRNLFRKERNPQTGKEEKVYTTSGITIRYVEIPEISASGGNITVQSENLYGKGKLEANGVPQVIITNHSNAYLKLDGIRIHDPGGEILFKGNGTVPTSVKNNEEVNGLNKDKKIPAAFAVFRNDTAGNQASVIRITNENKVGSSVSVKDSTGKQGTYHPITDVAVAGDVSNDAGDIRITNSSGSITIGGTSKGANITGRTVQLIARDTISQDYVDGIVNIGGRPQDLNAEEVKFAVNIAKGNTLADKTKDKSEPQTEGLKQTATDITNAELGRIAGDSVYIAAADINVNGLIQSGYSKYEAEVGDIENIDSLMTKSNEVTVEGRTMYKVNDGGKPVFDHTIGAFKYVAQVYYDPQNQQLVLENIDTKGGRIYLTGRISSTGNGRILAADGGADITVNNKSAYDLNVGKILNNNIEGKITITDLAQDMLTEYTRSTTKRIEKYSQYAKDSAAAEKAAKTLDAIGYNSGATPSGTYKVKEGLRYNWTLGTETGTTKYYHKVQNSLFWGALDTSSSQSKLKELESSSEVKEMNKGATRDLGSGTFIDAIKDTDYSKKLNSTEFGAVYENRVTSDTRTVTGTWKESGDFWALWSNPKYHMEWTTKTGSSQSYTFSLKADRDIGIGFIGTETGSISITGTNKSGSNINLTDTIKNNTANASLTIHTAAGSIIQKGDTALITGKADLQARNNIENINITSLGVRTANRDGKTYTTSDKVLLSAVSTDGGDIDVTVQGGTAEGQALPGNVEIQKLYSIGNETNGTGDVMLKADGNITQSGSDTAVKGREISLTSINGGIGTEKQAVVMDSHSEAYGFTPESSNVDAVAKKSIYLSEATGDMRIGSVMSQDGDVILTAKNGRLLDALPREESSNNVDEDDLVRHWIDTGLIKGTPDYEGAYITGLKQDAANYKARAEAEYEEFVKGGAREPVKQRFTKADGSTYASAAEYLTQDATYQAIVKKYENPTYVWTKEQLLYSIRNAIVNKESGVTAETQGKMANVQGKNVTLVAKGIGMNSGTTTTILASDLTGGSEKAISNMKLLANADAADVTIKDKNGNILTFGTDSQGKQTVTARDANGNTVQTDGTVYSFVIGNLIPLGVKASGQVNVTASGGNVFVAGRGDENGVYSPLNTGVINAENQDVRLYTQEGIYNALQGKDAGQANVKAKNLIAYGGTKDIGAADKYLGVDLMGDLQSANANGSIYIKNIGSKSATLYVGSLYAGDTIALDSAAGIQMSWDKNYSGAYLNAGQHLRLTSDSNSGILGYANDPLRILNTGGEISLEAEHAYIKGVNGQLGDTATMNVGDVKTSGRAIMQSEGNLLLSGELSAGTDATLETLAGGGISVPGSMSAENATIQVNQDKTGKGKNGDMIVNGNVTARNLAALHNNTAQGDIYITGSVIGGNMEITGKNGVITGDGKLETTGKNLSITSETGDINIGGDLDVRQDLTLKTGGDGEITLYKDKKVHEVMNILAGRNISLQTENGLILVEGKIVSKSGSITAETETGEIFLAGVMDNTERNNVVNAGGDITATVKKNGDITYTGSVKAGGEVKATTQDGIIRYAGSVETGNRIIAEAGNGFILYDGNVRAGGNVTALMRTGSIIYVDSVNSNGNVEAKITQNGNIIYLGTVKADRNVIADTVAGDIIYGRDVVAGRSVISHTGSGTIAYMGKVTVGKDLPEQLRKGYGKIAYFNRYGLVGYDKAGSFVPVRNASPSEIKVTDVKH</sequence>
<accession>A0A1G6N6I8</accession>
<dbReference type="Pfam" id="PF13018">
    <property type="entry name" value="ESPR"/>
    <property type="match status" value="1"/>
</dbReference>
<dbReference type="Proteomes" id="UP000198943">
    <property type="component" value="Unassembled WGS sequence"/>
</dbReference>
<proteinExistence type="predicted"/>
<evidence type="ECO:0000313" key="2">
    <source>
        <dbReference type="EMBL" id="SDC63449.1"/>
    </source>
</evidence>
<evidence type="ECO:0000259" key="1">
    <source>
        <dbReference type="Pfam" id="PF13018"/>
    </source>
</evidence>
<dbReference type="InterPro" id="IPR024973">
    <property type="entry name" value="ESPR"/>
</dbReference>
<name>A0A1G6N6I8_9FIRM</name>
<feature type="domain" description="ESPR" evidence="1">
    <location>
        <begin position="1"/>
        <end position="42"/>
    </location>
</feature>
<dbReference type="NCBIfam" id="NF012204">
    <property type="entry name" value="adhes_FxxPxG"/>
    <property type="match status" value="1"/>
</dbReference>
<organism evidence="2 3">
    <name type="scientific">Succiniclasticum ruminis</name>
    <dbReference type="NCBI Taxonomy" id="40841"/>
    <lineage>
        <taxon>Bacteria</taxon>
        <taxon>Bacillati</taxon>
        <taxon>Bacillota</taxon>
        <taxon>Negativicutes</taxon>
        <taxon>Acidaminococcales</taxon>
        <taxon>Acidaminococcaceae</taxon>
        <taxon>Succiniclasticum</taxon>
    </lineage>
</organism>
<dbReference type="OrthoDB" id="1659780at2"/>